<evidence type="ECO:0000313" key="3">
    <source>
        <dbReference type="Proteomes" id="UP001610446"/>
    </source>
</evidence>
<proteinExistence type="predicted"/>
<keyword evidence="1" id="KW-1133">Transmembrane helix</keyword>
<organism evidence="2 3">
    <name type="scientific">Aspergillus pseudoustus</name>
    <dbReference type="NCBI Taxonomy" id="1810923"/>
    <lineage>
        <taxon>Eukaryota</taxon>
        <taxon>Fungi</taxon>
        <taxon>Dikarya</taxon>
        <taxon>Ascomycota</taxon>
        <taxon>Pezizomycotina</taxon>
        <taxon>Eurotiomycetes</taxon>
        <taxon>Eurotiomycetidae</taxon>
        <taxon>Eurotiales</taxon>
        <taxon>Aspergillaceae</taxon>
        <taxon>Aspergillus</taxon>
        <taxon>Aspergillus subgen. Nidulantes</taxon>
    </lineage>
</organism>
<keyword evidence="1" id="KW-0472">Membrane</keyword>
<evidence type="ECO:0000256" key="1">
    <source>
        <dbReference type="SAM" id="Phobius"/>
    </source>
</evidence>
<reference evidence="2 3" key="1">
    <citation type="submission" date="2024-07" db="EMBL/GenBank/DDBJ databases">
        <title>Section-level genome sequencing and comparative genomics of Aspergillus sections Usti and Cavernicolus.</title>
        <authorList>
            <consortium name="Lawrence Berkeley National Laboratory"/>
            <person name="Nybo J.L."/>
            <person name="Vesth T.C."/>
            <person name="Theobald S."/>
            <person name="Frisvad J.C."/>
            <person name="Larsen T.O."/>
            <person name="Kjaerboelling I."/>
            <person name="Rothschild-Mancinelli K."/>
            <person name="Lyhne E.K."/>
            <person name="Kogle M.E."/>
            <person name="Barry K."/>
            <person name="Clum A."/>
            <person name="Na H."/>
            <person name="Ledsgaard L."/>
            <person name="Lin J."/>
            <person name="Lipzen A."/>
            <person name="Kuo A."/>
            <person name="Riley R."/>
            <person name="Mondo S."/>
            <person name="Labutti K."/>
            <person name="Haridas S."/>
            <person name="Pangalinan J."/>
            <person name="Salamov A.A."/>
            <person name="Simmons B.A."/>
            <person name="Magnuson J.K."/>
            <person name="Chen J."/>
            <person name="Drula E."/>
            <person name="Henrissat B."/>
            <person name="Wiebenga A."/>
            <person name="Lubbers R.J."/>
            <person name="Gomes A.C."/>
            <person name="Makela M.R."/>
            <person name="Stajich J."/>
            <person name="Grigoriev I.V."/>
            <person name="Mortensen U.H."/>
            <person name="De Vries R.P."/>
            <person name="Baker S.E."/>
            <person name="Andersen M.R."/>
        </authorList>
    </citation>
    <scope>NUCLEOTIDE SEQUENCE [LARGE SCALE GENOMIC DNA]</scope>
    <source>
        <strain evidence="2 3">CBS 123904</strain>
    </source>
</reference>
<dbReference type="Proteomes" id="UP001610446">
    <property type="component" value="Unassembled WGS sequence"/>
</dbReference>
<comment type="caution">
    <text evidence="2">The sequence shown here is derived from an EMBL/GenBank/DDBJ whole genome shotgun (WGS) entry which is preliminary data.</text>
</comment>
<keyword evidence="3" id="KW-1185">Reference proteome</keyword>
<accession>A0ABR4JM82</accession>
<keyword evidence="1" id="KW-0812">Transmembrane</keyword>
<feature type="transmembrane region" description="Helical" evidence="1">
    <location>
        <begin position="55"/>
        <end position="73"/>
    </location>
</feature>
<protein>
    <submittedName>
        <fullName evidence="2">Uncharacterized protein</fullName>
    </submittedName>
</protein>
<sequence>MYCTYTTRLRRVCSTNLTLRSLQELLNTCIDNPSCITVSTLTLAETWRLTSLVNTVYFCISACSVWTCIIVRFSSDL</sequence>
<gene>
    <name evidence="2" type="ORF">BJY01DRAFT_14454</name>
</gene>
<dbReference type="EMBL" id="JBFXLU010000113">
    <property type="protein sequence ID" value="KAL2841146.1"/>
    <property type="molecule type" value="Genomic_DNA"/>
</dbReference>
<name>A0ABR4JM82_9EURO</name>
<evidence type="ECO:0000313" key="2">
    <source>
        <dbReference type="EMBL" id="KAL2841146.1"/>
    </source>
</evidence>